<dbReference type="InterPro" id="IPR036244">
    <property type="entry name" value="TipA-like_antibiotic-bd"/>
</dbReference>
<dbReference type="PANTHER" id="PTHR30204">
    <property type="entry name" value="REDOX-CYCLING DRUG-SENSING TRANSCRIPTIONAL ACTIVATOR SOXR"/>
    <property type="match status" value="1"/>
</dbReference>
<dbReference type="InterPro" id="IPR009061">
    <property type="entry name" value="DNA-bd_dom_put_sf"/>
</dbReference>
<dbReference type="Gene3D" id="1.10.1660.10">
    <property type="match status" value="1"/>
</dbReference>
<reference evidence="6 7" key="1">
    <citation type="submission" date="2023-07" db="EMBL/GenBank/DDBJ databases">
        <title>Paenibacillus sp. JX-17 nov. isolated from soil.</title>
        <authorList>
            <person name="Wan Y."/>
            <person name="Liu B."/>
        </authorList>
    </citation>
    <scope>NUCLEOTIDE SEQUENCE [LARGE SCALE GENOMIC DNA]</scope>
    <source>
        <strain evidence="6 7">JX-17</strain>
    </source>
</reference>
<sequence length="249" mass="28737">MKIKEAADLAGISVRTLHHYDEIGLLVPDQVTEAGYRLYSEDNLEMLQQILLFRELGFPLRQIQDIIHNPDFDRQEALEMHKGILLERRARLDKMIHTLEQTLLHTRGEMNMSSQDKFKGFDFSSNPYEQEARERWGNGPVDRAHAKTASMSQEEQDAVTSSMNTIYRRLALLRHQPADSAEAQAAIGEWYRLLNTMGTYSLQAFKGLGELYVQDERFTLNMDQFGEGLAAFMRDAMAFYADQQENREP</sequence>
<accession>A0ABT9CE90</accession>
<evidence type="ECO:0000256" key="3">
    <source>
        <dbReference type="ARBA" id="ARBA00023159"/>
    </source>
</evidence>
<evidence type="ECO:0000256" key="1">
    <source>
        <dbReference type="ARBA" id="ARBA00023015"/>
    </source>
</evidence>
<protein>
    <submittedName>
        <fullName evidence="6">MerR family transcriptional regulator</fullName>
    </submittedName>
</protein>
<dbReference type="SMART" id="SM00422">
    <property type="entry name" value="HTH_MERR"/>
    <property type="match status" value="1"/>
</dbReference>
<dbReference type="Pfam" id="PF13411">
    <property type="entry name" value="MerR_1"/>
    <property type="match status" value="1"/>
</dbReference>
<keyword evidence="7" id="KW-1185">Reference proteome</keyword>
<dbReference type="SUPFAM" id="SSF89082">
    <property type="entry name" value="Antibiotic binding domain of TipA-like multidrug resistance regulators"/>
    <property type="match status" value="1"/>
</dbReference>
<keyword evidence="4" id="KW-0804">Transcription</keyword>
<dbReference type="Proteomes" id="UP001240171">
    <property type="component" value="Unassembled WGS sequence"/>
</dbReference>
<evidence type="ECO:0000313" key="7">
    <source>
        <dbReference type="Proteomes" id="UP001240171"/>
    </source>
</evidence>
<dbReference type="PRINTS" id="PR00040">
    <property type="entry name" value="HTHMERR"/>
</dbReference>
<dbReference type="RefSeq" id="WP_305024142.1">
    <property type="nucleotide sequence ID" value="NZ_JAUQTB010000005.1"/>
</dbReference>
<keyword evidence="3" id="KW-0010">Activator</keyword>
<dbReference type="EMBL" id="JAUQTB010000005">
    <property type="protein sequence ID" value="MDO7906939.1"/>
    <property type="molecule type" value="Genomic_DNA"/>
</dbReference>
<dbReference type="Gene3D" id="1.10.490.50">
    <property type="entry name" value="Antibiotic binding domain of TipA-like multidrug resistance regulators"/>
    <property type="match status" value="1"/>
</dbReference>
<dbReference type="PANTHER" id="PTHR30204:SF90">
    <property type="entry name" value="HTH-TYPE TRANSCRIPTIONAL ACTIVATOR MTA"/>
    <property type="match status" value="1"/>
</dbReference>
<dbReference type="InterPro" id="IPR000551">
    <property type="entry name" value="MerR-type_HTH_dom"/>
</dbReference>
<dbReference type="Pfam" id="PF07739">
    <property type="entry name" value="TipAS"/>
    <property type="match status" value="1"/>
</dbReference>
<evidence type="ECO:0000259" key="5">
    <source>
        <dbReference type="PROSITE" id="PS50937"/>
    </source>
</evidence>
<evidence type="ECO:0000256" key="4">
    <source>
        <dbReference type="ARBA" id="ARBA00023163"/>
    </source>
</evidence>
<comment type="caution">
    <text evidence="6">The sequence shown here is derived from an EMBL/GenBank/DDBJ whole genome shotgun (WGS) entry which is preliminary data.</text>
</comment>
<keyword evidence="2" id="KW-0238">DNA-binding</keyword>
<gene>
    <name evidence="6" type="ORF">Q5741_10985</name>
</gene>
<proteinExistence type="predicted"/>
<dbReference type="SUPFAM" id="SSF46955">
    <property type="entry name" value="Putative DNA-binding domain"/>
    <property type="match status" value="1"/>
</dbReference>
<feature type="domain" description="HTH merR-type" evidence="5">
    <location>
        <begin position="1"/>
        <end position="69"/>
    </location>
</feature>
<dbReference type="InterPro" id="IPR047057">
    <property type="entry name" value="MerR_fam"/>
</dbReference>
<name>A0ABT9CE90_9BACL</name>
<dbReference type="PROSITE" id="PS50937">
    <property type="entry name" value="HTH_MERR_2"/>
    <property type="match status" value="1"/>
</dbReference>
<evidence type="ECO:0000313" key="6">
    <source>
        <dbReference type="EMBL" id="MDO7906939.1"/>
    </source>
</evidence>
<dbReference type="CDD" id="cd01106">
    <property type="entry name" value="HTH_TipAL-Mta"/>
    <property type="match status" value="1"/>
</dbReference>
<evidence type="ECO:0000256" key="2">
    <source>
        <dbReference type="ARBA" id="ARBA00023125"/>
    </source>
</evidence>
<dbReference type="InterPro" id="IPR012925">
    <property type="entry name" value="TipAS_dom"/>
</dbReference>
<keyword evidence="1" id="KW-0805">Transcription regulation</keyword>
<organism evidence="6 7">
    <name type="scientific">Paenibacillus lacisoli</name>
    <dbReference type="NCBI Taxonomy" id="3064525"/>
    <lineage>
        <taxon>Bacteria</taxon>
        <taxon>Bacillati</taxon>
        <taxon>Bacillota</taxon>
        <taxon>Bacilli</taxon>
        <taxon>Bacillales</taxon>
        <taxon>Paenibacillaceae</taxon>
        <taxon>Paenibacillus</taxon>
    </lineage>
</organism>